<comment type="caution">
    <text evidence="5">The sequence shown here is derived from an EMBL/GenBank/DDBJ whole genome shotgun (WGS) entry which is preliminary data.</text>
</comment>
<evidence type="ECO:0000259" key="4">
    <source>
        <dbReference type="SMART" id="SM00382"/>
    </source>
</evidence>
<organism evidence="5 6">
    <name type="scientific">Citricoccus parietis</name>
    <dbReference type="NCBI Taxonomy" id="592307"/>
    <lineage>
        <taxon>Bacteria</taxon>
        <taxon>Bacillati</taxon>
        <taxon>Actinomycetota</taxon>
        <taxon>Actinomycetes</taxon>
        <taxon>Micrococcales</taxon>
        <taxon>Micrococcaceae</taxon>
        <taxon>Citricoccus</taxon>
    </lineage>
</organism>
<dbReference type="InterPro" id="IPR003959">
    <property type="entry name" value="ATPase_AAA_core"/>
</dbReference>
<comment type="similarity">
    <text evidence="1">Belongs to the AAA ATPase family.</text>
</comment>
<evidence type="ECO:0000313" key="6">
    <source>
        <dbReference type="Proteomes" id="UP001589766"/>
    </source>
</evidence>
<sequence>MELTDDDRAIMRHVSRYLEHANVAAQQSLQSRPSPIGQLLSEHLGTDAQQLPVVVHSFPGHRLVDADVALEQLSSSVDSRMLGISGGEQKLHHGLSELIANPYMPFGTGPVDYSSLATGPASTRQVVSYGVRLLHHDGEPIALLQRSASPQHGRPEAQVEVIAGSPRTVDSFLAALRTLMVERSVLRGQVLSFNASEYGQAAGATFLPRPSIPADEVVLAEGILDAMTRHVVGIGQQREHLLAANQHLKRGVLLYGPPGTGKTHSVRHLLSITPDVTAIVLTGSSIALITEAAELARVMQPAIVVLEDVDLIAMERGSSPQPLLFEVLDALDGLDGDADVAFIMTTNRVHVLERALAERPGRVDLAVEIPLPELDERRRLLSLYAGDLPVSADAVDRTAQRSEGTTGSFAKELVRRAVLGAALDGARTASDEHLDKALDELLSSREALTRRLLGETAANEDLTNLDGQGPRD</sequence>
<dbReference type="SUPFAM" id="SSF52540">
    <property type="entry name" value="P-loop containing nucleoside triphosphate hydrolases"/>
    <property type="match status" value="1"/>
</dbReference>
<keyword evidence="2" id="KW-0547">Nucleotide-binding</keyword>
<dbReference type="Gene3D" id="3.40.50.300">
    <property type="entry name" value="P-loop containing nucleotide triphosphate hydrolases"/>
    <property type="match status" value="1"/>
</dbReference>
<accession>A0ABV6F715</accession>
<keyword evidence="6" id="KW-1185">Reference proteome</keyword>
<dbReference type="CDD" id="cd19481">
    <property type="entry name" value="RecA-like_protease"/>
    <property type="match status" value="1"/>
</dbReference>
<dbReference type="InterPro" id="IPR003593">
    <property type="entry name" value="AAA+_ATPase"/>
</dbReference>
<dbReference type="InterPro" id="IPR027417">
    <property type="entry name" value="P-loop_NTPase"/>
</dbReference>
<dbReference type="Gene3D" id="1.10.8.60">
    <property type="match status" value="1"/>
</dbReference>
<name>A0ABV6F715_9MICC</name>
<evidence type="ECO:0000256" key="1">
    <source>
        <dbReference type="ARBA" id="ARBA00006914"/>
    </source>
</evidence>
<evidence type="ECO:0000256" key="2">
    <source>
        <dbReference type="ARBA" id="ARBA00022741"/>
    </source>
</evidence>
<feature type="domain" description="AAA+ ATPase" evidence="4">
    <location>
        <begin position="248"/>
        <end position="373"/>
    </location>
</feature>
<evidence type="ECO:0000313" key="5">
    <source>
        <dbReference type="EMBL" id="MFC0248885.1"/>
    </source>
</evidence>
<dbReference type="EMBL" id="JBHLWH010000027">
    <property type="protein sequence ID" value="MFC0248885.1"/>
    <property type="molecule type" value="Genomic_DNA"/>
</dbReference>
<keyword evidence="3" id="KW-0067">ATP-binding</keyword>
<dbReference type="Proteomes" id="UP001589766">
    <property type="component" value="Unassembled WGS sequence"/>
</dbReference>
<gene>
    <name evidence="5" type="ORF">ACFFIO_10265</name>
</gene>
<protein>
    <submittedName>
        <fullName evidence="5">AAA family ATPase</fullName>
    </submittedName>
</protein>
<dbReference type="InterPro" id="IPR050221">
    <property type="entry name" value="26S_Proteasome_ATPase"/>
</dbReference>
<dbReference type="SMART" id="SM00382">
    <property type="entry name" value="AAA"/>
    <property type="match status" value="1"/>
</dbReference>
<proteinExistence type="inferred from homology"/>
<reference evidence="5 6" key="1">
    <citation type="submission" date="2024-09" db="EMBL/GenBank/DDBJ databases">
        <authorList>
            <person name="Sun Q."/>
            <person name="Mori K."/>
        </authorList>
    </citation>
    <scope>NUCLEOTIDE SEQUENCE [LARGE SCALE GENOMIC DNA]</scope>
    <source>
        <strain evidence="5 6">CCM 7609</strain>
    </source>
</reference>
<dbReference type="Pfam" id="PF00004">
    <property type="entry name" value="AAA"/>
    <property type="match status" value="1"/>
</dbReference>
<evidence type="ECO:0000256" key="3">
    <source>
        <dbReference type="ARBA" id="ARBA00022840"/>
    </source>
</evidence>
<dbReference type="PANTHER" id="PTHR23073">
    <property type="entry name" value="26S PROTEASOME REGULATORY SUBUNIT"/>
    <property type="match status" value="1"/>
</dbReference>
<dbReference type="RefSeq" id="WP_378041519.1">
    <property type="nucleotide sequence ID" value="NZ_JBHLWH010000027.1"/>
</dbReference>